<evidence type="ECO:0000313" key="14">
    <source>
        <dbReference type="Proteomes" id="UP000076532"/>
    </source>
</evidence>
<dbReference type="GO" id="GO:0000139">
    <property type="term" value="C:Golgi membrane"/>
    <property type="evidence" value="ECO:0007669"/>
    <property type="project" value="UniProtKB-SubCell"/>
</dbReference>
<dbReference type="Pfam" id="PF09335">
    <property type="entry name" value="VTT_dom"/>
    <property type="match status" value="1"/>
</dbReference>
<name>A0A166GBS5_9AGAM</name>
<keyword evidence="9 11" id="KW-0472">Membrane</keyword>
<reference evidence="13 14" key="1">
    <citation type="journal article" date="2016" name="Mol. Biol. Evol.">
        <title>Comparative Genomics of Early-Diverging Mushroom-Forming Fungi Provides Insights into the Origins of Lignocellulose Decay Capabilities.</title>
        <authorList>
            <person name="Nagy L.G."/>
            <person name="Riley R."/>
            <person name="Tritt A."/>
            <person name="Adam C."/>
            <person name="Daum C."/>
            <person name="Floudas D."/>
            <person name="Sun H."/>
            <person name="Yadav J.S."/>
            <person name="Pangilinan J."/>
            <person name="Larsson K.H."/>
            <person name="Matsuura K."/>
            <person name="Barry K."/>
            <person name="Labutti K."/>
            <person name="Kuo R."/>
            <person name="Ohm R.A."/>
            <person name="Bhattacharya S.S."/>
            <person name="Shirouzu T."/>
            <person name="Yoshinaga Y."/>
            <person name="Martin F.M."/>
            <person name="Grigoriev I.V."/>
            <person name="Hibbett D.S."/>
        </authorList>
    </citation>
    <scope>NUCLEOTIDE SEQUENCE [LARGE SCALE GENOMIC DNA]</scope>
    <source>
        <strain evidence="13 14">CBS 109695</strain>
    </source>
</reference>
<proteinExistence type="inferred from homology"/>
<feature type="region of interest" description="Disordered" evidence="10">
    <location>
        <begin position="1"/>
        <end position="75"/>
    </location>
</feature>
<protein>
    <recommendedName>
        <fullName evidence="4">Golgi apparatus membrane protein TVP38</fullName>
    </recommendedName>
    <alternativeName>
        <fullName evidence="5">Golgi apparatus membrane protein tvp38</fullName>
    </alternativeName>
</protein>
<dbReference type="InterPro" id="IPR051076">
    <property type="entry name" value="Golgi_membrane_TVP38/TMEM64"/>
</dbReference>
<evidence type="ECO:0000256" key="8">
    <source>
        <dbReference type="ARBA" id="ARBA00023034"/>
    </source>
</evidence>
<dbReference type="PANTHER" id="PTHR47549:SF2">
    <property type="entry name" value="GOLGI APPARATUS MEMBRANE PROTEIN TVP38"/>
    <property type="match status" value="1"/>
</dbReference>
<evidence type="ECO:0000256" key="5">
    <source>
        <dbReference type="ARBA" id="ARBA00020673"/>
    </source>
</evidence>
<evidence type="ECO:0000256" key="10">
    <source>
        <dbReference type="SAM" id="MobiDB-lite"/>
    </source>
</evidence>
<dbReference type="AlphaFoldDB" id="A0A166GBS5"/>
<evidence type="ECO:0000256" key="7">
    <source>
        <dbReference type="ARBA" id="ARBA00022989"/>
    </source>
</evidence>
<keyword evidence="7 11" id="KW-1133">Transmembrane helix</keyword>
<evidence type="ECO:0000313" key="13">
    <source>
        <dbReference type="EMBL" id="KZP17676.1"/>
    </source>
</evidence>
<organism evidence="13 14">
    <name type="scientific">Athelia psychrophila</name>
    <dbReference type="NCBI Taxonomy" id="1759441"/>
    <lineage>
        <taxon>Eukaryota</taxon>
        <taxon>Fungi</taxon>
        <taxon>Dikarya</taxon>
        <taxon>Basidiomycota</taxon>
        <taxon>Agaricomycotina</taxon>
        <taxon>Agaricomycetes</taxon>
        <taxon>Agaricomycetidae</taxon>
        <taxon>Atheliales</taxon>
        <taxon>Atheliaceae</taxon>
        <taxon>Athelia</taxon>
    </lineage>
</organism>
<evidence type="ECO:0000256" key="3">
    <source>
        <dbReference type="ARBA" id="ARBA00008640"/>
    </source>
</evidence>
<comment type="function">
    <text evidence="1">Golgi membrane protein involved in vesicular trafficking and spindle migration.</text>
</comment>
<feature type="transmembrane region" description="Helical" evidence="11">
    <location>
        <begin position="120"/>
        <end position="139"/>
    </location>
</feature>
<dbReference type="EMBL" id="KV417580">
    <property type="protein sequence ID" value="KZP17676.1"/>
    <property type="molecule type" value="Genomic_DNA"/>
</dbReference>
<evidence type="ECO:0000259" key="12">
    <source>
        <dbReference type="Pfam" id="PF09335"/>
    </source>
</evidence>
<feature type="region of interest" description="Disordered" evidence="10">
    <location>
        <begin position="362"/>
        <end position="385"/>
    </location>
</feature>
<feature type="compositionally biased region" description="Polar residues" evidence="10">
    <location>
        <begin position="61"/>
        <end position="74"/>
    </location>
</feature>
<keyword evidence="8" id="KW-0333">Golgi apparatus</keyword>
<dbReference type="OrthoDB" id="166803at2759"/>
<evidence type="ECO:0000256" key="2">
    <source>
        <dbReference type="ARBA" id="ARBA00004653"/>
    </source>
</evidence>
<evidence type="ECO:0000256" key="9">
    <source>
        <dbReference type="ARBA" id="ARBA00023136"/>
    </source>
</evidence>
<dbReference type="Proteomes" id="UP000076532">
    <property type="component" value="Unassembled WGS sequence"/>
</dbReference>
<evidence type="ECO:0000256" key="4">
    <source>
        <dbReference type="ARBA" id="ARBA00013533"/>
    </source>
</evidence>
<keyword evidence="14" id="KW-1185">Reference proteome</keyword>
<evidence type="ECO:0000256" key="11">
    <source>
        <dbReference type="SAM" id="Phobius"/>
    </source>
</evidence>
<dbReference type="PANTHER" id="PTHR47549">
    <property type="entry name" value="GOLGI APPARATUS MEMBRANE PROTEIN TVP38-RELATED"/>
    <property type="match status" value="1"/>
</dbReference>
<comment type="similarity">
    <text evidence="3">Belongs to the TVP38/TMEM64 family.</text>
</comment>
<keyword evidence="6 11" id="KW-0812">Transmembrane</keyword>
<sequence length="385" mass="42978">MSYIPPSSYASPQEPAPVHSNEDQEHYEPGPLHNPYEEDTERQEPHAPQPQHYNPYGGNQGRQESSFDPNTLAPQYQYGGLESERGLARTPSPTQSETEALEEKKLFNWRKTFNLKRENWLRLGLFTLILVLVIIYTALQVEIIKALQPAAIWCHDTKYGFLVPIATLIILSQPPLFGGEIVASLCGVAWGAGYGFLVAIIGRFFGELLTFFSFKYLYKARTDKMRKSSIKYEALTRTIEDGGLITAVIVQYNIIPAHFITATFTTCSMKLWIFCVSAILSMPQNFGNVYLGAYLEEQEKGTDSAAGKAVKYVTIAITVVVTIAATRYTDTQTNKAKPEIVHERQKARQAAGSSTTFSASTAMLNPHATAEEDSTELNRIPTYRV</sequence>
<dbReference type="STRING" id="436010.A0A166GBS5"/>
<feature type="transmembrane region" description="Helical" evidence="11">
    <location>
        <begin position="194"/>
        <end position="218"/>
    </location>
</feature>
<gene>
    <name evidence="13" type="ORF">FIBSPDRAFT_864665</name>
</gene>
<accession>A0A166GBS5</accession>
<evidence type="ECO:0000256" key="6">
    <source>
        <dbReference type="ARBA" id="ARBA00022692"/>
    </source>
</evidence>
<comment type="subcellular location">
    <subcellularLocation>
        <location evidence="2">Golgi apparatus membrane</location>
        <topology evidence="2">Multi-pass membrane protein</topology>
    </subcellularLocation>
</comment>
<dbReference type="InterPro" id="IPR032816">
    <property type="entry name" value="VTT_dom"/>
</dbReference>
<evidence type="ECO:0000256" key="1">
    <source>
        <dbReference type="ARBA" id="ARBA00002978"/>
    </source>
</evidence>
<feature type="domain" description="VTT" evidence="12">
    <location>
        <begin position="179"/>
        <end position="293"/>
    </location>
</feature>